<evidence type="ECO:0000256" key="14">
    <source>
        <dbReference type="SAM" id="Phobius"/>
    </source>
</evidence>
<feature type="transmembrane region" description="Helical" evidence="14">
    <location>
        <begin position="1045"/>
        <end position="1064"/>
    </location>
</feature>
<feature type="transmembrane region" description="Helical" evidence="14">
    <location>
        <begin position="1450"/>
        <end position="1471"/>
    </location>
</feature>
<feature type="transmembrane region" description="Helical" evidence="14">
    <location>
        <begin position="284"/>
        <end position="305"/>
    </location>
</feature>
<sequence length="1764" mass="200123">MVRGSGFANRVMNKMVQPKTKETSVNPPSRVNNGPNIVSGIAVPEDQADPLPPPMVAPDHRELEDGIPGKNDHYEDEDPYALLPPMGPLGGGGMVDVPLDEPAEDVGLLDGDRKSLNRSTKDAVYSETQGWDVFQVLEPEEHGHGNEKLVKISIQIIKLFTYLLTFLIILVSAVVAKGCLLFMAGNVTPGKNVQLCGETDTKTGVVITRSVTIPESISVSWIWAIYFAYCIPELLNFCLSLYKTLFRSLESPPYKLIAIVVLMELAHTVGMSILLFIVLPSLDAVRGAMITNCLCFVPAFLQLLSRNRTEDHRFFKASLDILAVLAQVSGFIIWPLIHPGNSLWAIPVALILISVVWWENFLDKRSPFPFIGKLATLAERLYKTRYRIYMFLAPIKCLVMLGTMIGFTSMNIKVKTLLDPNNFFTARNMSVVTTRTAIQTADQILEVSQGMEIFDFRRAPVSSNELWVVQGSDALYVLLIQVLTAFVCYMAGKFACRICIQQFSFAFPVNAAIPVLVSALVAVLQFRLQDNCFGTNILPKHLFWNIYSGNGIEDLIKTEHVWIWIIWLASQVWVTFHIWNPKCERLAKAAKLFVLPLYHGLIIDQSLAMNRRRDDEAEVLSEDLRNNATATAEDPSPHYETLSIKSESSKEKTNKSADTVTKIIACATMWHETRDEMKQMLKSITRMDEDQAARRNAQEFLQVVDPDYYEYVTHIFFDDAFEISDEDDNENQVNPFVRLLCGVIDEAVSAVHQTPIKLRPPVLIDTPYGGRLIWTFPGGTKMHVHLKDKSLIRHRKRWSQVMYMYYLLGFNLMDLPIDVSRKETIAENTYLLTLDGDIDFKPHAVQLLVDLMKKNKALGAACGRIHPIGSGIMVWYQRFEYALGHWLQKATEHVLGCVMCCPGCFSLFRAKTLMDDNVMRRYAVKADEALHYVQFDQGEDRWLCTLILQRGYRVEYCAASDAWTHAPEGFNEFFNQRRRWVPSTIANILDLLLDAKNVVKVNDSISRWFIVYQAALMLGTILGPGTIFMMIIGACVAAFRVDNWTAFYANLIPILIYIIVCLACKAKWQLLLAQIMSTLYALLMMAVIVGTAIQISDDGWGSPSSIFLISIVTSFFTAALLHPQEFFCIAHGFLYFLSIPAMYLLLMIYSLCNLNVVSWGTRETATKKTKEEMARDKAEAEKARKNKKQEGVLGMFRNFNSSEEEEGGLVFNCGNLFKCMMFTHPKDGSEREELLRIEDGLEKLTNQVAQLMTPKRSPEEEWLMMANERLMNEQFPQYNNIAQNDPPTRLPSPRDGLNLPPPNMANLMGVNDDYENIPDNSHIYGEVDQEESIIKFWMKDKCFGQVDESRVEVLEEKEKSFWVDLIKKYLYPLDEDKAQQARIANDLKELRNKSVFMYFIFNALFILIVFLLQLNKYHLHVDWPLGVKLNVTIINGQPKVTKEYLQLEPIGIVFVVFFFLILVIQSFAMILHRFGTLSHILAATEIDWFKKRGKPATERELIEQNAIEIARNLQALKGMNDAGDNYRDDQDLQPPGFRKTIAHLEKQKRRRQKVGTLDVAFRKRFQELTTAAKAREAGGVTRRKYPVKTIDPEAEKAIAHLVGEQHRAESVKAAKAHHVVSFNTMDETKGLEKKDMFDSAENLHAGRGAMNRRRRLEDIFNNLAGRKADAYDPNYDPGFTNSGFDPYDLGDNTISGDFEGGFEDGEVGLSRQNSSAPLTPDHVMQSSSRPRSRSVVMRSPSVRTLDHGHRGLSHIDNKDKIWLS</sequence>
<dbReference type="InterPro" id="IPR029044">
    <property type="entry name" value="Nucleotide-diphossugar_trans"/>
</dbReference>
<evidence type="ECO:0000256" key="3">
    <source>
        <dbReference type="ARBA" id="ARBA00022475"/>
    </source>
</evidence>
<feature type="transmembrane region" description="Helical" evidence="14">
    <location>
        <begin position="1133"/>
        <end position="1151"/>
    </location>
</feature>
<evidence type="ECO:0000256" key="1">
    <source>
        <dbReference type="ARBA" id="ARBA00004651"/>
    </source>
</evidence>
<evidence type="ECO:0000256" key="6">
    <source>
        <dbReference type="ARBA" id="ARBA00022692"/>
    </source>
</evidence>
<dbReference type="FunFam" id="3.90.550.10:FF:000139">
    <property type="entry name" value="Chitin synthase 8"/>
    <property type="match status" value="1"/>
</dbReference>
<dbReference type="Pfam" id="PF03142">
    <property type="entry name" value="Chitin_synth_2"/>
    <property type="match status" value="1"/>
</dbReference>
<evidence type="ECO:0000313" key="16">
    <source>
        <dbReference type="EMBL" id="GAV05200.1"/>
    </source>
</evidence>
<evidence type="ECO:0000256" key="12">
    <source>
        <dbReference type="ARBA" id="ARBA00048014"/>
    </source>
</evidence>
<feature type="transmembrane region" description="Helical" evidence="14">
    <location>
        <begin position="1014"/>
        <end position="1039"/>
    </location>
</feature>
<feature type="region of interest" description="Disordered" evidence="13">
    <location>
        <begin position="1700"/>
        <end position="1751"/>
    </location>
</feature>
<evidence type="ECO:0000256" key="13">
    <source>
        <dbReference type="SAM" id="MobiDB-lite"/>
    </source>
</evidence>
<evidence type="ECO:0000313" key="17">
    <source>
        <dbReference type="Proteomes" id="UP000186922"/>
    </source>
</evidence>
<feature type="transmembrane region" description="Helical" evidence="14">
    <location>
        <begin position="474"/>
        <end position="491"/>
    </location>
</feature>
<dbReference type="OrthoDB" id="370884at2759"/>
<reference evidence="16 17" key="1">
    <citation type="journal article" date="2016" name="Nat. Commun.">
        <title>Extremotolerant tardigrade genome and improved radiotolerance of human cultured cells by tardigrade-unique protein.</title>
        <authorList>
            <person name="Hashimoto T."/>
            <person name="Horikawa D.D."/>
            <person name="Saito Y."/>
            <person name="Kuwahara H."/>
            <person name="Kozuka-Hata H."/>
            <person name="Shin-I T."/>
            <person name="Minakuchi Y."/>
            <person name="Ohishi K."/>
            <person name="Motoyama A."/>
            <person name="Aizu T."/>
            <person name="Enomoto A."/>
            <person name="Kondo K."/>
            <person name="Tanaka S."/>
            <person name="Hara Y."/>
            <person name="Koshikawa S."/>
            <person name="Sagara H."/>
            <person name="Miura T."/>
            <person name="Yokobori S."/>
            <person name="Miyagawa K."/>
            <person name="Suzuki Y."/>
            <person name="Kubo T."/>
            <person name="Oyama M."/>
            <person name="Kohara Y."/>
            <person name="Fujiyama A."/>
            <person name="Arakawa K."/>
            <person name="Katayama T."/>
            <person name="Toyoda A."/>
            <person name="Kunieda T."/>
        </authorList>
    </citation>
    <scope>NUCLEOTIDE SEQUENCE [LARGE SCALE GENOMIC DNA]</scope>
    <source>
        <strain evidence="16 17">YOKOZUNA-1</strain>
    </source>
</reference>
<comment type="caution">
    <text evidence="16">The sequence shown here is derived from an EMBL/GenBank/DDBJ whole genome shotgun (WGS) entry which is preliminary data.</text>
</comment>
<feature type="region of interest" description="Disordered" evidence="13">
    <location>
        <begin position="625"/>
        <end position="653"/>
    </location>
</feature>
<feature type="region of interest" description="Disordered" evidence="13">
    <location>
        <begin position="1"/>
        <end position="66"/>
    </location>
</feature>
<dbReference type="GO" id="GO:0004100">
    <property type="term" value="F:chitin synthase activity"/>
    <property type="evidence" value="ECO:0007669"/>
    <property type="project" value="UniProtKB-EC"/>
</dbReference>
<keyword evidence="3" id="KW-1003">Cell membrane</keyword>
<feature type="transmembrane region" description="Helical" evidence="14">
    <location>
        <begin position="503"/>
        <end position="526"/>
    </location>
</feature>
<keyword evidence="4" id="KW-0328">Glycosyltransferase</keyword>
<feature type="transmembrane region" description="Helical" evidence="14">
    <location>
        <begin position="317"/>
        <end position="337"/>
    </location>
</feature>
<feature type="transmembrane region" description="Helical" evidence="14">
    <location>
        <begin position="221"/>
        <end position="242"/>
    </location>
</feature>
<feature type="compositionally biased region" description="Low complexity" evidence="13">
    <location>
        <begin position="1723"/>
        <end position="1743"/>
    </location>
</feature>
<evidence type="ECO:0000259" key="15">
    <source>
        <dbReference type="Pfam" id="PF23000"/>
    </source>
</evidence>
<organism evidence="16 17">
    <name type="scientific">Ramazzottius varieornatus</name>
    <name type="common">Water bear</name>
    <name type="synonym">Tardigrade</name>
    <dbReference type="NCBI Taxonomy" id="947166"/>
    <lineage>
        <taxon>Eukaryota</taxon>
        <taxon>Metazoa</taxon>
        <taxon>Ecdysozoa</taxon>
        <taxon>Tardigrada</taxon>
        <taxon>Eutardigrada</taxon>
        <taxon>Parachela</taxon>
        <taxon>Hypsibioidea</taxon>
        <taxon>Ramazzottiidae</taxon>
        <taxon>Ramazzottius</taxon>
    </lineage>
</organism>
<dbReference type="InterPro" id="IPR004835">
    <property type="entry name" value="Chitin_synth"/>
</dbReference>
<dbReference type="STRING" id="947166.A0A1D1VUP7"/>
<keyword evidence="9 14" id="KW-0472">Membrane</keyword>
<keyword evidence="7 14" id="KW-1133">Transmembrane helix</keyword>
<evidence type="ECO:0000256" key="5">
    <source>
        <dbReference type="ARBA" id="ARBA00022679"/>
    </source>
</evidence>
<evidence type="ECO:0000256" key="11">
    <source>
        <dbReference type="ARBA" id="ARBA00046329"/>
    </source>
</evidence>
<evidence type="ECO:0000256" key="7">
    <source>
        <dbReference type="ARBA" id="ARBA00022989"/>
    </source>
</evidence>
<feature type="domain" description="Chitin synthase chs-1/2 N-terminal putative transporter" evidence="15">
    <location>
        <begin position="153"/>
        <end position="415"/>
    </location>
</feature>
<feature type="transmembrane region" description="Helical" evidence="14">
    <location>
        <begin position="1071"/>
        <end position="1095"/>
    </location>
</feature>
<keyword evidence="17" id="KW-1185">Reference proteome</keyword>
<dbReference type="GO" id="GO:0005886">
    <property type="term" value="C:plasma membrane"/>
    <property type="evidence" value="ECO:0007669"/>
    <property type="project" value="UniProtKB-SubCell"/>
</dbReference>
<comment type="subcellular location">
    <subcellularLocation>
        <location evidence="1">Cell membrane</location>
        <topology evidence="1">Multi-pass membrane protein</topology>
    </subcellularLocation>
</comment>
<evidence type="ECO:0000256" key="9">
    <source>
        <dbReference type="ARBA" id="ARBA00023136"/>
    </source>
</evidence>
<evidence type="ECO:0000256" key="8">
    <source>
        <dbReference type="ARBA" id="ARBA00023054"/>
    </source>
</evidence>
<feature type="transmembrane region" description="Helical" evidence="14">
    <location>
        <begin position="343"/>
        <end position="362"/>
    </location>
</feature>
<dbReference type="SUPFAM" id="SSF53448">
    <property type="entry name" value="Nucleotide-diphospho-sugar transferases"/>
    <property type="match status" value="1"/>
</dbReference>
<accession>A0A1D1VUP7</accession>
<proteinExistence type="inferred from homology"/>
<evidence type="ECO:0000256" key="4">
    <source>
        <dbReference type="ARBA" id="ARBA00022676"/>
    </source>
</evidence>
<evidence type="ECO:0000256" key="2">
    <source>
        <dbReference type="ARBA" id="ARBA00012543"/>
    </source>
</evidence>
<dbReference type="CDD" id="cd04190">
    <property type="entry name" value="Chitin_synth_C"/>
    <property type="match status" value="1"/>
</dbReference>
<keyword evidence="5" id="KW-0808">Transferase</keyword>
<protein>
    <recommendedName>
        <fullName evidence="2">chitin synthase</fullName>
        <ecNumber evidence="2">2.4.1.16</ecNumber>
    </recommendedName>
</protein>
<dbReference type="PANTHER" id="PTHR22914:SF42">
    <property type="entry name" value="CHITIN SYNTHASE"/>
    <property type="match status" value="1"/>
</dbReference>
<dbReference type="GO" id="GO:0006031">
    <property type="term" value="P:chitin biosynthetic process"/>
    <property type="evidence" value="ECO:0007669"/>
    <property type="project" value="TreeGrafter"/>
</dbReference>
<keyword evidence="8" id="KW-0175">Coiled coil</keyword>
<keyword evidence="6 14" id="KW-0812">Transmembrane</keyword>
<feature type="compositionally biased region" description="Polar residues" evidence="13">
    <location>
        <begin position="23"/>
        <end position="36"/>
    </location>
</feature>
<feature type="transmembrane region" description="Helical" evidence="14">
    <location>
        <begin position="1101"/>
        <end position="1121"/>
    </location>
</feature>
<comment type="similarity">
    <text evidence="11">Belongs to the chitin synthase family. Class IV subfamily.</text>
</comment>
<name>A0A1D1VUP7_RAMVA</name>
<dbReference type="PANTHER" id="PTHR22914">
    <property type="entry name" value="CHITIN SYNTHASE"/>
    <property type="match status" value="1"/>
</dbReference>
<dbReference type="Gene3D" id="3.90.550.10">
    <property type="entry name" value="Spore Coat Polysaccharide Biosynthesis Protein SpsA, Chain A"/>
    <property type="match status" value="1"/>
</dbReference>
<dbReference type="Pfam" id="PF23000">
    <property type="entry name" value="ChitinSynthase_IV_N"/>
    <property type="match status" value="1"/>
</dbReference>
<gene>
    <name evidence="16" type="primary">RvY_15368-1</name>
    <name evidence="16" type="synonym">RvY_15368.1</name>
    <name evidence="16" type="ORF">RvY_15368</name>
</gene>
<evidence type="ECO:0000256" key="10">
    <source>
        <dbReference type="ARBA" id="ARBA00023180"/>
    </source>
</evidence>
<feature type="transmembrane region" description="Helical" evidence="14">
    <location>
        <begin position="254"/>
        <end position="278"/>
    </location>
</feature>
<dbReference type="InterPro" id="IPR055120">
    <property type="entry name" value="Chs-1/2_IV_N"/>
</dbReference>
<feature type="transmembrane region" description="Helical" evidence="14">
    <location>
        <begin position="388"/>
        <end position="410"/>
    </location>
</feature>
<feature type="transmembrane region" description="Helical" evidence="14">
    <location>
        <begin position="159"/>
        <end position="184"/>
    </location>
</feature>
<keyword evidence="10" id="KW-0325">Glycoprotein</keyword>
<dbReference type="EMBL" id="BDGG01000012">
    <property type="protein sequence ID" value="GAV05200.1"/>
    <property type="molecule type" value="Genomic_DNA"/>
</dbReference>
<feature type="transmembrane region" description="Helical" evidence="14">
    <location>
        <begin position="1395"/>
        <end position="1414"/>
    </location>
</feature>
<comment type="catalytic activity">
    <reaction evidence="12">
        <text>[(1-&gt;4)-N-acetyl-beta-D-glucosaminyl](n) + UDP-N-acetyl-alpha-D-glucosamine = [(1-&gt;4)-N-acetyl-beta-D-glucosaminyl](n+1) + UDP + H(+)</text>
        <dbReference type="Rhea" id="RHEA:16637"/>
        <dbReference type="Rhea" id="RHEA-COMP:9593"/>
        <dbReference type="Rhea" id="RHEA-COMP:9595"/>
        <dbReference type="ChEBI" id="CHEBI:15378"/>
        <dbReference type="ChEBI" id="CHEBI:17029"/>
        <dbReference type="ChEBI" id="CHEBI:57705"/>
        <dbReference type="ChEBI" id="CHEBI:58223"/>
        <dbReference type="EC" id="2.4.1.16"/>
    </reaction>
</comment>
<dbReference type="Proteomes" id="UP000186922">
    <property type="component" value="Unassembled WGS sequence"/>
</dbReference>
<dbReference type="EC" id="2.4.1.16" evidence="2"/>